<dbReference type="PROSITE" id="PS50880">
    <property type="entry name" value="TOPRIM"/>
    <property type="match status" value="1"/>
</dbReference>
<dbReference type="SUPFAM" id="SSF111304">
    <property type="entry name" value="Recombination protein RecR"/>
    <property type="match status" value="1"/>
</dbReference>
<dbReference type="NCBIfam" id="TIGR00615">
    <property type="entry name" value="recR"/>
    <property type="match status" value="1"/>
</dbReference>
<dbReference type="EMBL" id="UINC01074577">
    <property type="protein sequence ID" value="SVC11914.1"/>
    <property type="molecule type" value="Genomic_DNA"/>
</dbReference>
<keyword evidence="3" id="KW-0863">Zinc-finger</keyword>
<evidence type="ECO:0000256" key="1">
    <source>
        <dbReference type="ARBA" id="ARBA00022723"/>
    </source>
</evidence>
<dbReference type="InterPro" id="IPR034137">
    <property type="entry name" value="TOPRIM_RecR"/>
</dbReference>
<proteinExistence type="inferred from homology"/>
<keyword evidence="6" id="KW-0234">DNA repair</keyword>
<dbReference type="InterPro" id="IPR023627">
    <property type="entry name" value="Rcmb_RecR"/>
</dbReference>
<keyword evidence="2" id="KW-0227">DNA damage</keyword>
<dbReference type="GO" id="GO:0006310">
    <property type="term" value="P:DNA recombination"/>
    <property type="evidence" value="ECO:0007669"/>
    <property type="project" value="UniProtKB-KW"/>
</dbReference>
<dbReference type="Pfam" id="PF13662">
    <property type="entry name" value="Toprim_4"/>
    <property type="match status" value="1"/>
</dbReference>
<dbReference type="AlphaFoldDB" id="A0A382JHT6"/>
<name>A0A382JHT6_9ZZZZ</name>
<dbReference type="GO" id="GO:0003677">
    <property type="term" value="F:DNA binding"/>
    <property type="evidence" value="ECO:0007669"/>
    <property type="project" value="InterPro"/>
</dbReference>
<dbReference type="Pfam" id="PF21175">
    <property type="entry name" value="RecR_C"/>
    <property type="match status" value="1"/>
</dbReference>
<accession>A0A382JHT6</accession>
<dbReference type="PANTHER" id="PTHR30446">
    <property type="entry name" value="RECOMBINATION PROTEIN RECR"/>
    <property type="match status" value="1"/>
</dbReference>
<dbReference type="PANTHER" id="PTHR30446:SF0">
    <property type="entry name" value="RECOMBINATION PROTEIN RECR"/>
    <property type="match status" value="1"/>
</dbReference>
<sequence>MVDHLIESFQCLPGVGPKTAQRMVFYLLERDRDAGEILSESLKKALKQVGNCRKCRIFSESELCNICSSHKRDSMTICIVESVADVFAIEHSNNYLGGYFVLHGHLSPIDNIGPDQLGLENLFELVKTEGITEMILATNSTLEGEATSNYIFESLKDIKTLQITRLALGVPLGGELEYVDGGTLMHAFSGRINLKDRK</sequence>
<evidence type="ECO:0000259" key="7">
    <source>
        <dbReference type="PROSITE" id="PS50880"/>
    </source>
</evidence>
<evidence type="ECO:0000256" key="4">
    <source>
        <dbReference type="ARBA" id="ARBA00022833"/>
    </source>
</evidence>
<gene>
    <name evidence="8" type="ORF">METZ01_LOCUS264768</name>
</gene>
<organism evidence="8">
    <name type="scientific">marine metagenome</name>
    <dbReference type="NCBI Taxonomy" id="408172"/>
    <lineage>
        <taxon>unclassified sequences</taxon>
        <taxon>metagenomes</taxon>
        <taxon>ecological metagenomes</taxon>
    </lineage>
</organism>
<dbReference type="PROSITE" id="PS01300">
    <property type="entry name" value="RECR"/>
    <property type="match status" value="1"/>
</dbReference>
<dbReference type="CDD" id="cd01025">
    <property type="entry name" value="TOPRIM_recR"/>
    <property type="match status" value="1"/>
</dbReference>
<reference evidence="8" key="1">
    <citation type="submission" date="2018-05" db="EMBL/GenBank/DDBJ databases">
        <authorList>
            <person name="Lanie J.A."/>
            <person name="Ng W.-L."/>
            <person name="Kazmierczak K.M."/>
            <person name="Andrzejewski T.M."/>
            <person name="Davidsen T.M."/>
            <person name="Wayne K.J."/>
            <person name="Tettelin H."/>
            <person name="Glass J.I."/>
            <person name="Rusch D."/>
            <person name="Podicherti R."/>
            <person name="Tsui H.-C.T."/>
            <person name="Winkler M.E."/>
        </authorList>
    </citation>
    <scope>NUCLEOTIDE SEQUENCE</scope>
</reference>
<dbReference type="GO" id="GO:0006281">
    <property type="term" value="P:DNA repair"/>
    <property type="evidence" value="ECO:0007669"/>
    <property type="project" value="UniProtKB-KW"/>
</dbReference>
<dbReference type="InterPro" id="IPR015967">
    <property type="entry name" value="Rcmb_RecR_Znf"/>
</dbReference>
<feature type="domain" description="Toprim" evidence="7">
    <location>
        <begin position="75"/>
        <end position="171"/>
    </location>
</feature>
<dbReference type="SMART" id="SM00493">
    <property type="entry name" value="TOPRIM"/>
    <property type="match status" value="1"/>
</dbReference>
<keyword evidence="1" id="KW-0479">Metal-binding</keyword>
<dbReference type="HAMAP" id="MF_00017">
    <property type="entry name" value="RecR"/>
    <property type="match status" value="1"/>
</dbReference>
<keyword evidence="4" id="KW-0862">Zinc</keyword>
<dbReference type="Pfam" id="PF21176">
    <property type="entry name" value="RecR_HhH"/>
    <property type="match status" value="1"/>
</dbReference>
<evidence type="ECO:0000256" key="3">
    <source>
        <dbReference type="ARBA" id="ARBA00022771"/>
    </source>
</evidence>
<evidence type="ECO:0000256" key="6">
    <source>
        <dbReference type="ARBA" id="ARBA00023204"/>
    </source>
</evidence>
<dbReference type="Pfam" id="PF02132">
    <property type="entry name" value="RecR_ZnF"/>
    <property type="match status" value="1"/>
</dbReference>
<dbReference type="GO" id="GO:0008270">
    <property type="term" value="F:zinc ion binding"/>
    <property type="evidence" value="ECO:0007669"/>
    <property type="project" value="UniProtKB-KW"/>
</dbReference>
<evidence type="ECO:0000256" key="2">
    <source>
        <dbReference type="ARBA" id="ARBA00022763"/>
    </source>
</evidence>
<dbReference type="Gene3D" id="1.10.8.420">
    <property type="entry name" value="RecR Domain 1"/>
    <property type="match status" value="1"/>
</dbReference>
<dbReference type="Gene3D" id="3.40.1360.10">
    <property type="match status" value="1"/>
</dbReference>
<evidence type="ECO:0000256" key="5">
    <source>
        <dbReference type="ARBA" id="ARBA00023172"/>
    </source>
</evidence>
<protein>
    <recommendedName>
        <fullName evidence="7">Toprim domain-containing protein</fullName>
    </recommendedName>
</protein>
<dbReference type="InterPro" id="IPR000093">
    <property type="entry name" value="DNA_Rcmb_RecR"/>
</dbReference>
<dbReference type="Gene3D" id="6.10.250.240">
    <property type="match status" value="1"/>
</dbReference>
<evidence type="ECO:0000313" key="8">
    <source>
        <dbReference type="EMBL" id="SVC11914.1"/>
    </source>
</evidence>
<keyword evidence="5" id="KW-0233">DNA recombination</keyword>
<dbReference type="InterPro" id="IPR006171">
    <property type="entry name" value="TOPRIM_dom"/>
</dbReference>